<evidence type="ECO:0000256" key="1">
    <source>
        <dbReference type="SAM" id="MobiDB-lite"/>
    </source>
</evidence>
<feature type="region of interest" description="Disordered" evidence="1">
    <location>
        <begin position="28"/>
        <end position="52"/>
    </location>
</feature>
<protein>
    <submittedName>
        <fullName evidence="2">Uncharacterized protein</fullName>
    </submittedName>
</protein>
<dbReference type="HOGENOM" id="CLU_1289317_0_0_1"/>
<accession>A0A0C3NTM2</accession>
<gene>
    <name evidence="2" type="ORF">M404DRAFT_557171</name>
</gene>
<feature type="compositionally biased region" description="Low complexity" evidence="1">
    <location>
        <begin position="102"/>
        <end position="119"/>
    </location>
</feature>
<sequence>MFIAFKGHATSKKTVTINMCTQILSSTSTYSNPTSGNATNTAKPKSRPRTPTFSTLMRVPNLSMPVLKNKPSLPFGLARRCRSALGTSKRATPELNSRRISSSHFGWRSSESSSSSSTSGYDGYHAPYVPLDPPTPPVSVPPLGTKILERFWPENEPFSMGDADVSHCQRPPLGDTHSASLDRTQGFAFEMAVNDWTAGSGSGLGKEIPHRFSMLTPPPSRRVSRIQPLSTSVTATRDLPFSDEFPSRPSVDHRVESELRFPF</sequence>
<keyword evidence="3" id="KW-1185">Reference proteome</keyword>
<organism evidence="2 3">
    <name type="scientific">Pisolithus tinctorius Marx 270</name>
    <dbReference type="NCBI Taxonomy" id="870435"/>
    <lineage>
        <taxon>Eukaryota</taxon>
        <taxon>Fungi</taxon>
        <taxon>Dikarya</taxon>
        <taxon>Basidiomycota</taxon>
        <taxon>Agaricomycotina</taxon>
        <taxon>Agaricomycetes</taxon>
        <taxon>Agaricomycetidae</taxon>
        <taxon>Boletales</taxon>
        <taxon>Sclerodermatineae</taxon>
        <taxon>Pisolithaceae</taxon>
        <taxon>Pisolithus</taxon>
    </lineage>
</organism>
<feature type="compositionally biased region" description="Polar residues" evidence="1">
    <location>
        <begin position="88"/>
        <end position="100"/>
    </location>
</feature>
<reference evidence="3" key="2">
    <citation type="submission" date="2015-01" db="EMBL/GenBank/DDBJ databases">
        <title>Evolutionary Origins and Diversification of the Mycorrhizal Mutualists.</title>
        <authorList>
            <consortium name="DOE Joint Genome Institute"/>
            <consortium name="Mycorrhizal Genomics Consortium"/>
            <person name="Kohler A."/>
            <person name="Kuo A."/>
            <person name="Nagy L.G."/>
            <person name="Floudas D."/>
            <person name="Copeland A."/>
            <person name="Barry K.W."/>
            <person name="Cichocki N."/>
            <person name="Veneault-Fourrey C."/>
            <person name="LaButti K."/>
            <person name="Lindquist E.A."/>
            <person name="Lipzen A."/>
            <person name="Lundell T."/>
            <person name="Morin E."/>
            <person name="Murat C."/>
            <person name="Riley R."/>
            <person name="Ohm R."/>
            <person name="Sun H."/>
            <person name="Tunlid A."/>
            <person name="Henrissat B."/>
            <person name="Grigoriev I.V."/>
            <person name="Hibbett D.S."/>
            <person name="Martin F."/>
        </authorList>
    </citation>
    <scope>NUCLEOTIDE SEQUENCE [LARGE SCALE GENOMIC DNA]</scope>
    <source>
        <strain evidence="3">Marx 270</strain>
    </source>
</reference>
<dbReference type="InParanoid" id="A0A0C3NTM2"/>
<dbReference type="AlphaFoldDB" id="A0A0C3NTM2"/>
<proteinExistence type="predicted"/>
<evidence type="ECO:0000313" key="3">
    <source>
        <dbReference type="Proteomes" id="UP000054217"/>
    </source>
</evidence>
<reference evidence="2 3" key="1">
    <citation type="submission" date="2014-04" db="EMBL/GenBank/DDBJ databases">
        <authorList>
            <consortium name="DOE Joint Genome Institute"/>
            <person name="Kuo A."/>
            <person name="Kohler A."/>
            <person name="Costa M.D."/>
            <person name="Nagy L.G."/>
            <person name="Floudas D."/>
            <person name="Copeland A."/>
            <person name="Barry K.W."/>
            <person name="Cichocki N."/>
            <person name="Veneault-Fourrey C."/>
            <person name="LaButti K."/>
            <person name="Lindquist E.A."/>
            <person name="Lipzen A."/>
            <person name="Lundell T."/>
            <person name="Morin E."/>
            <person name="Murat C."/>
            <person name="Sun H."/>
            <person name="Tunlid A."/>
            <person name="Henrissat B."/>
            <person name="Grigoriev I.V."/>
            <person name="Hibbett D.S."/>
            <person name="Martin F."/>
            <person name="Nordberg H.P."/>
            <person name="Cantor M.N."/>
            <person name="Hua S.X."/>
        </authorList>
    </citation>
    <scope>NUCLEOTIDE SEQUENCE [LARGE SCALE GENOMIC DNA]</scope>
    <source>
        <strain evidence="2 3">Marx 270</strain>
    </source>
</reference>
<dbReference type="OrthoDB" id="2633486at2759"/>
<dbReference type="Proteomes" id="UP000054217">
    <property type="component" value="Unassembled WGS sequence"/>
</dbReference>
<feature type="region of interest" description="Disordered" evidence="1">
    <location>
        <begin position="88"/>
        <end position="120"/>
    </location>
</feature>
<evidence type="ECO:0000313" key="2">
    <source>
        <dbReference type="EMBL" id="KIO04235.1"/>
    </source>
</evidence>
<name>A0A0C3NTM2_PISTI</name>
<dbReference type="EMBL" id="KN831972">
    <property type="protein sequence ID" value="KIO04235.1"/>
    <property type="molecule type" value="Genomic_DNA"/>
</dbReference>